<evidence type="ECO:0000259" key="1">
    <source>
        <dbReference type="Pfam" id="PF01261"/>
    </source>
</evidence>
<dbReference type="STRING" id="460384.SAMN05216313_107143"/>
<dbReference type="InterPro" id="IPR013022">
    <property type="entry name" value="Xyl_isomerase-like_TIM-brl"/>
</dbReference>
<dbReference type="AlphaFoldDB" id="A0A1I0EZR6"/>
<dbReference type="InterPro" id="IPR050312">
    <property type="entry name" value="IolE/XylAMocC-like"/>
</dbReference>
<reference evidence="3" key="1">
    <citation type="submission" date="2016-10" db="EMBL/GenBank/DDBJ databases">
        <authorList>
            <person name="Varghese N."/>
            <person name="Submissions S."/>
        </authorList>
    </citation>
    <scope>NUCLEOTIDE SEQUENCE [LARGE SCALE GENOMIC DNA]</scope>
    <source>
        <strain evidence="3">NLAE-zl-G277</strain>
    </source>
</reference>
<dbReference type="Proteomes" id="UP000198508">
    <property type="component" value="Unassembled WGS sequence"/>
</dbReference>
<dbReference type="GeneID" id="93280305"/>
<protein>
    <submittedName>
        <fullName evidence="2">Protein FrlC</fullName>
    </submittedName>
</protein>
<dbReference type="InterPro" id="IPR036237">
    <property type="entry name" value="Xyl_isomerase-like_sf"/>
</dbReference>
<feature type="domain" description="Xylose isomerase-like TIM barrel" evidence="1">
    <location>
        <begin position="21"/>
        <end position="270"/>
    </location>
</feature>
<evidence type="ECO:0000313" key="2">
    <source>
        <dbReference type="EMBL" id="SET51180.1"/>
    </source>
</evidence>
<organism evidence="2 3">
    <name type="scientific">Enterocloster lavalensis</name>
    <dbReference type="NCBI Taxonomy" id="460384"/>
    <lineage>
        <taxon>Bacteria</taxon>
        <taxon>Bacillati</taxon>
        <taxon>Bacillota</taxon>
        <taxon>Clostridia</taxon>
        <taxon>Lachnospirales</taxon>
        <taxon>Lachnospiraceae</taxon>
        <taxon>Enterocloster</taxon>
    </lineage>
</organism>
<dbReference type="Gene3D" id="3.20.20.150">
    <property type="entry name" value="Divalent-metal-dependent TIM barrel enzymes"/>
    <property type="match status" value="1"/>
</dbReference>
<dbReference type="Pfam" id="PF01261">
    <property type="entry name" value="AP_endonuc_2"/>
    <property type="match status" value="1"/>
</dbReference>
<dbReference type="PANTHER" id="PTHR12110:SF21">
    <property type="entry name" value="XYLOSE ISOMERASE-LIKE TIM BARREL DOMAIN-CONTAINING PROTEIN"/>
    <property type="match status" value="1"/>
</dbReference>
<gene>
    <name evidence="2" type="ORF">SAMN05216313_107143</name>
</gene>
<evidence type="ECO:0000313" key="3">
    <source>
        <dbReference type="Proteomes" id="UP000198508"/>
    </source>
</evidence>
<dbReference type="PANTHER" id="PTHR12110">
    <property type="entry name" value="HYDROXYPYRUVATE ISOMERASE"/>
    <property type="match status" value="1"/>
</dbReference>
<proteinExistence type="predicted"/>
<dbReference type="EMBL" id="FOIM01000007">
    <property type="protein sequence ID" value="SET51180.1"/>
    <property type="molecule type" value="Genomic_DNA"/>
</dbReference>
<name>A0A1I0EZR6_9FIRM</name>
<dbReference type="RefSeq" id="WP_051409928.1">
    <property type="nucleotide sequence ID" value="NZ_CABJCG010000002.1"/>
</dbReference>
<sequence>MAMKIALFTAAFSSYPIERAFEAAAKYGYDGIEIGGFRPHAYAPDLARGGAAKIRELSSRYNLPIVSYAPENTGSPYSLVFADKQMNQESLEYFKLTLDMAKEIGSEYCMFACNHPGFGRYKEDVKKLFIENMRVLAEHAEKIGQTIILEPVTPYEGTIITTSDDVRWALDEVNSPRFKCMLDLACPLTCGEPVSAYFEKMGDDMKHIHFIDCISSSEDHLIPGDGEIDFPRLVSYLKEVGYDGYLSLELFSRYANEPDFAAKRGYEVIRGLLDEN</sequence>
<keyword evidence="3" id="KW-1185">Reference proteome</keyword>
<dbReference type="SUPFAM" id="SSF51658">
    <property type="entry name" value="Xylose isomerase-like"/>
    <property type="match status" value="1"/>
</dbReference>
<accession>A0A1I0EZR6</accession>